<dbReference type="InterPro" id="IPR023216">
    <property type="entry name" value="Tscrpt_reg_SKI_SnoN"/>
</dbReference>
<feature type="compositionally biased region" description="Low complexity" evidence="2">
    <location>
        <begin position="46"/>
        <end position="55"/>
    </location>
</feature>
<dbReference type="InParanoid" id="A0A6P6XX46"/>
<dbReference type="SUPFAM" id="SSF63763">
    <property type="entry name" value="SAND domain-like"/>
    <property type="match status" value="1"/>
</dbReference>
<feature type="compositionally biased region" description="Low complexity" evidence="2">
    <location>
        <begin position="1376"/>
        <end position="1391"/>
    </location>
</feature>
<dbReference type="KEGG" id="dpte:113790973"/>
<feature type="region of interest" description="Disordered" evidence="2">
    <location>
        <begin position="45"/>
        <end position="70"/>
    </location>
</feature>
<dbReference type="RefSeq" id="XP_027196484.1">
    <property type="nucleotide sequence ID" value="XM_027340683.1"/>
</dbReference>
<dbReference type="PANTHER" id="PTHR10005:SF25">
    <property type="entry name" value="SNO ONCOGENE, ISOFORM B"/>
    <property type="match status" value="1"/>
</dbReference>
<feature type="compositionally biased region" description="Low complexity" evidence="2">
    <location>
        <begin position="1201"/>
        <end position="1214"/>
    </location>
</feature>
<feature type="compositionally biased region" description="Polar residues" evidence="2">
    <location>
        <begin position="936"/>
        <end position="948"/>
    </location>
</feature>
<feature type="compositionally biased region" description="Acidic residues" evidence="2">
    <location>
        <begin position="1144"/>
        <end position="1153"/>
    </location>
</feature>
<dbReference type="OMA" id="QINCSTC"/>
<dbReference type="OrthoDB" id="3938623at2759"/>
<feature type="region of interest" description="Disordered" evidence="2">
    <location>
        <begin position="916"/>
        <end position="948"/>
    </location>
</feature>
<accession>A0A6P6XX46</accession>
<dbReference type="GO" id="GO:0005737">
    <property type="term" value="C:cytoplasm"/>
    <property type="evidence" value="ECO:0007669"/>
    <property type="project" value="TreeGrafter"/>
</dbReference>
<feature type="compositionally biased region" description="Low complexity" evidence="2">
    <location>
        <begin position="92"/>
        <end position="104"/>
    </location>
</feature>
<feature type="compositionally biased region" description="Low complexity" evidence="2">
    <location>
        <begin position="917"/>
        <end position="935"/>
    </location>
</feature>
<dbReference type="GO" id="GO:0000981">
    <property type="term" value="F:DNA-binding transcription factor activity, RNA polymerase II-specific"/>
    <property type="evidence" value="ECO:0007669"/>
    <property type="project" value="TreeGrafter"/>
</dbReference>
<dbReference type="Gene3D" id="3.10.390.10">
    <property type="entry name" value="SAND domain-like"/>
    <property type="match status" value="1"/>
</dbReference>
<dbReference type="FunFam" id="3.10.260.20:FF:000002">
    <property type="entry name" value="SKI-like oncogene a"/>
    <property type="match status" value="1"/>
</dbReference>
<dbReference type="InterPro" id="IPR009061">
    <property type="entry name" value="DNA-bd_dom_put_sf"/>
</dbReference>
<name>A0A6P6XX46_DERPT</name>
<feature type="region of interest" description="Disordered" evidence="2">
    <location>
        <begin position="1139"/>
        <end position="1214"/>
    </location>
</feature>
<dbReference type="InterPro" id="IPR037000">
    <property type="entry name" value="Ski_DNA-bd_sf"/>
</dbReference>
<dbReference type="CTD" id="5740414"/>
<dbReference type="GO" id="GO:0005667">
    <property type="term" value="C:transcription regulator complex"/>
    <property type="evidence" value="ECO:0007669"/>
    <property type="project" value="TreeGrafter"/>
</dbReference>
<evidence type="ECO:0000256" key="2">
    <source>
        <dbReference type="SAM" id="MobiDB-lite"/>
    </source>
</evidence>
<keyword evidence="4" id="KW-1185">Reference proteome</keyword>
<evidence type="ECO:0000256" key="1">
    <source>
        <dbReference type="ARBA" id="ARBA00009513"/>
    </source>
</evidence>
<feature type="compositionally biased region" description="Polar residues" evidence="2">
    <location>
        <begin position="1392"/>
        <end position="1407"/>
    </location>
</feature>
<dbReference type="CDD" id="cd21079">
    <property type="entry name" value="DHD_Ski_Sno"/>
    <property type="match status" value="1"/>
</dbReference>
<feature type="region of interest" description="Disordered" evidence="2">
    <location>
        <begin position="1366"/>
        <end position="1407"/>
    </location>
</feature>
<dbReference type="GO" id="GO:0030514">
    <property type="term" value="P:negative regulation of BMP signaling pathway"/>
    <property type="evidence" value="ECO:0007669"/>
    <property type="project" value="TreeGrafter"/>
</dbReference>
<dbReference type="Pfam" id="PF02437">
    <property type="entry name" value="Ski_Sno_DHD"/>
    <property type="match status" value="1"/>
</dbReference>
<proteinExistence type="inferred from homology"/>
<evidence type="ECO:0000313" key="4">
    <source>
        <dbReference type="Proteomes" id="UP000515146"/>
    </source>
</evidence>
<dbReference type="Gene3D" id="3.10.260.20">
    <property type="entry name" value="Ski"/>
    <property type="match status" value="1"/>
</dbReference>
<dbReference type="GO" id="GO:0005634">
    <property type="term" value="C:nucleus"/>
    <property type="evidence" value="ECO:0007669"/>
    <property type="project" value="TreeGrafter"/>
</dbReference>
<feature type="region of interest" description="Disordered" evidence="2">
    <location>
        <begin position="1028"/>
        <end position="1049"/>
    </location>
</feature>
<dbReference type="Proteomes" id="UP000515146">
    <property type="component" value="Unplaced"/>
</dbReference>
<dbReference type="InterPro" id="IPR014890">
    <property type="entry name" value="c-SKI_SMAD4-bd_dom"/>
</dbReference>
<feature type="compositionally biased region" description="Basic and acidic residues" evidence="2">
    <location>
        <begin position="1165"/>
        <end position="1180"/>
    </location>
</feature>
<dbReference type="SMART" id="SM01046">
    <property type="entry name" value="c-SKI_SMAD_bind"/>
    <property type="match status" value="1"/>
</dbReference>
<feature type="compositionally biased region" description="Acidic residues" evidence="2">
    <location>
        <begin position="1366"/>
        <end position="1375"/>
    </location>
</feature>
<sequence>MQQSQTQQQQQQQQQIVPDTFLPLKNQRLINEENSPVDLSKLNIEQQQQQQQRQQNSIIFPSSSSSSTTNAKLNSIVGMDLTVAHNNNNGQSQSSTSTTISTTSTTLESHSKHIKKVLKHYQAAATLSLNGPDWFLPIVSATTTTTNASTINGNNNSMIVSSAAAAAAASQSLTDNDVLELTKTKSNTVVDNNKIAGIFNTTTLDLRTTTAAASTLNSSSTATITNNNKQTLSPYLSAAAAAVGGGGGGHSSLSTNQGLTSLKDIFDPLFAPPPFPIQQPPLLTPPDQGPNRIERTETKLEGELIACFMVGGELRLCVPQIFNIVLRDFTLQQINQVIEELQINCSTCTRDQMEVLKLNGDIPPMAPSCGLITKTDAHRLCSTLLGSSTGGSCVGVGVGNITETTFINEPYILVYHECFGRCIGRYLPTLYTNDLAQCIQCNECMSLFTTFSFVCHSHKQQQQQQQYGNENRTVHWGFDPLNWRSYLLPIEDLASLDDDLSSSSSSLLMIISSNNLQSLLIDQKNLSHLLLLIQNSKLSASSASSSSASSTLLIPPCCTGGRKAFKSSSITDTALYQSIDNIRLIMKDMKCRFAKQTTTSTTTLASSSSSSKLNSSSRLLTGNFKRKDMTFDTSILSTKPSSLLMSLESQLNQTLSSNKRIKTEPLDLHHQQHYSNIGGSNGGDNLSTTMSPFVYPFLQSYLTSGMMMTPSSLSNDDLKQQQTKSQKDFFLTQQQKPSTTNTNYLSTLLNGAALAAATATSSVNSLTSSSLINNNNTNSSNAFITNILQNNNNKSLDSSTSTTNKLQSKSLFQANNYGQLASTVNNTDRLYNLSNVDLINQSCMQFSHQPSTAGGNSNGQQQQNHCHPIDRLISDSLLNNQSKKELKSETQTKHSSNEISLAKTLIGGNGRTLLFPSKNHSNSSSSLYESSASPSIKLTNQKNDDNNTIQQSQSDLLWPFASTASAAAHQSILSSAKHLKENQNSTNKNLASLISPTTLMEGNLYNTIHMLQKMRHLCFELGMTPNSFERSSSTSTTTNRNFSSKENAQHEVETRIQMLGQLIKDSSFEALKRNLSMIEYLIDDILVHFINNNHQLPSSGSMIMERFKKRMFTNILDMLEDIFAEQLSSTNPIAEQQLSNLKVEDDDDDDDVMVGDQKKSMSSSKDNEHLIAQDKIKKEQQQQSFDLDSDSKTTNSNNAIQEPSESVHSSYSSSIQIIEEDETQSPKGQKNDTDENIVDHSDVVDNHLAKDNNSSIPITESNLIDSLVAHHLLTNGFHHNNHHPNRSTIEAINEQLSHAISTLAAAAASVSSSSSSSSPSLRSSPLSSNTIVPSLLSSTNKSFHHHHHNRMANQFHRNLSTNNVIVDDDDDDDDTGTSSKATTSTTSTTTTNLTQQPSLLLATGSPN</sequence>
<dbReference type="GO" id="GO:0046332">
    <property type="term" value="F:SMAD binding"/>
    <property type="evidence" value="ECO:0007669"/>
    <property type="project" value="InterPro"/>
</dbReference>
<feature type="domain" description="c-SKI SMAD4-binding" evidence="3">
    <location>
        <begin position="412"/>
        <end position="512"/>
    </location>
</feature>
<feature type="region of interest" description="Disordered" evidence="2">
    <location>
        <begin position="84"/>
        <end position="104"/>
    </location>
</feature>
<dbReference type="GO" id="GO:0000978">
    <property type="term" value="F:RNA polymerase II cis-regulatory region sequence-specific DNA binding"/>
    <property type="evidence" value="ECO:0007669"/>
    <property type="project" value="TreeGrafter"/>
</dbReference>
<evidence type="ECO:0000313" key="5">
    <source>
        <dbReference type="RefSeq" id="XP_027196484.1"/>
    </source>
</evidence>
<dbReference type="PANTHER" id="PTHR10005">
    <property type="entry name" value="SKI ONCOGENE-RELATED"/>
    <property type="match status" value="1"/>
</dbReference>
<dbReference type="InterPro" id="IPR003380">
    <property type="entry name" value="SKI/SNO/DAC"/>
</dbReference>
<feature type="compositionally biased region" description="Low complexity" evidence="2">
    <location>
        <begin position="1028"/>
        <end position="1044"/>
    </location>
</feature>
<evidence type="ECO:0000259" key="3">
    <source>
        <dbReference type="SMART" id="SM01046"/>
    </source>
</evidence>
<dbReference type="InterPro" id="IPR010919">
    <property type="entry name" value="SAND-like_dom_sf"/>
</dbReference>
<comment type="similarity">
    <text evidence="1">Belongs to the SKI family.</text>
</comment>
<dbReference type="Pfam" id="PF08782">
    <property type="entry name" value="c-SKI_SMAD_bind"/>
    <property type="match status" value="1"/>
</dbReference>
<reference evidence="5" key="1">
    <citation type="submission" date="2025-08" db="UniProtKB">
        <authorList>
            <consortium name="RefSeq"/>
        </authorList>
    </citation>
    <scope>IDENTIFICATION</scope>
    <source>
        <strain evidence="5">Airmid</strain>
    </source>
</reference>
<gene>
    <name evidence="5" type="primary">LOC113790973</name>
</gene>
<dbReference type="SUPFAM" id="SSF46955">
    <property type="entry name" value="Putative DNA-binding domain"/>
    <property type="match status" value="1"/>
</dbReference>
<organism evidence="4 5">
    <name type="scientific">Dermatophagoides pteronyssinus</name>
    <name type="common">European house dust mite</name>
    <dbReference type="NCBI Taxonomy" id="6956"/>
    <lineage>
        <taxon>Eukaryota</taxon>
        <taxon>Metazoa</taxon>
        <taxon>Ecdysozoa</taxon>
        <taxon>Arthropoda</taxon>
        <taxon>Chelicerata</taxon>
        <taxon>Arachnida</taxon>
        <taxon>Acari</taxon>
        <taxon>Acariformes</taxon>
        <taxon>Sarcoptiformes</taxon>
        <taxon>Astigmata</taxon>
        <taxon>Psoroptidia</taxon>
        <taxon>Analgoidea</taxon>
        <taxon>Pyroglyphidae</taxon>
        <taxon>Dermatophagoidinae</taxon>
        <taxon>Dermatophagoides</taxon>
    </lineage>
</organism>
<protein>
    <submittedName>
        <fullName evidence="5">Uncharacterized protein LOC113790973</fullName>
    </submittedName>
</protein>